<evidence type="ECO:0000313" key="4">
    <source>
        <dbReference type="EMBL" id="KAF8689756.1"/>
    </source>
</evidence>
<reference evidence="4" key="1">
    <citation type="submission" date="2020-07" db="EMBL/GenBank/DDBJ databases">
        <title>Genome sequence and genetic diversity analysis of an under-domesticated orphan crop, white fonio (Digitaria exilis).</title>
        <authorList>
            <person name="Bennetzen J.L."/>
            <person name="Chen S."/>
            <person name="Ma X."/>
            <person name="Wang X."/>
            <person name="Yssel A.E.J."/>
            <person name="Chaluvadi S.R."/>
            <person name="Johnson M."/>
            <person name="Gangashetty P."/>
            <person name="Hamidou F."/>
            <person name="Sanogo M.D."/>
            <person name="Zwaenepoel A."/>
            <person name="Wallace J."/>
            <person name="Van De Peer Y."/>
            <person name="Van Deynze A."/>
        </authorList>
    </citation>
    <scope>NUCLEOTIDE SEQUENCE</scope>
    <source>
        <tissue evidence="4">Leaves</tissue>
    </source>
</reference>
<evidence type="ECO:0000313" key="5">
    <source>
        <dbReference type="Proteomes" id="UP000636709"/>
    </source>
</evidence>
<dbReference type="OrthoDB" id="1600564at2759"/>
<dbReference type="Gene3D" id="3.40.50.1110">
    <property type="entry name" value="SGNH hydrolase"/>
    <property type="match status" value="1"/>
</dbReference>
<evidence type="ECO:0000256" key="2">
    <source>
        <dbReference type="ARBA" id="ARBA00022801"/>
    </source>
</evidence>
<protein>
    <recommendedName>
        <fullName evidence="6">GDSL esterase/lipase</fullName>
    </recommendedName>
</protein>
<dbReference type="GO" id="GO:0016788">
    <property type="term" value="F:hydrolase activity, acting on ester bonds"/>
    <property type="evidence" value="ECO:0007669"/>
    <property type="project" value="InterPro"/>
</dbReference>
<sequence length="423" mass="45493">MVMMSVQALDGNNLDAYLPVPPLPTSGKPAPPPLPTSARQPTPVAPAVFVFGDGALDVGNNNDLTGGEIGDPPRANHPYYGIDYPGGQATGRFSNGYNIADFIGITSSCKISKALGFEMSPPAYRSLPDLSPEKMQGFTGVNYASANAGIESSTYANMTIPLPDQVANFAETRTQLKALLGDRKSLNKFLSKSLFLIGLGTGMDLVPDSNPFASLFPHNDNKTQVQGLMELLGSTITAMHGMGARKFGIINMGLIGCTPSVQSSSGHGSDGPCDDNMNKLASEFNSALRTLMSDLANKLHRFRYSLADFYGFSNATFSNPLAYGKIKITHSIEQWKDPNMEDLMFSYGCFYYNFFQDLPTPTVPAAQAPVRLIPTSGNRAPTAWTTGSGTMGTRRRRLLGLPLWHFTVAIRSACLLTLSDCSQ</sequence>
<dbReference type="InterPro" id="IPR036514">
    <property type="entry name" value="SGNH_hydro_sf"/>
</dbReference>
<evidence type="ECO:0008006" key="6">
    <source>
        <dbReference type="Google" id="ProtNLM"/>
    </source>
</evidence>
<dbReference type="Pfam" id="PF00657">
    <property type="entry name" value="Lipase_GDSL"/>
    <property type="match status" value="1"/>
</dbReference>
<dbReference type="Proteomes" id="UP000636709">
    <property type="component" value="Unassembled WGS sequence"/>
</dbReference>
<dbReference type="GO" id="GO:0016042">
    <property type="term" value="P:lipid catabolic process"/>
    <property type="evidence" value="ECO:0007669"/>
    <property type="project" value="UniProtKB-KW"/>
</dbReference>
<accession>A0A835EJ06</accession>
<proteinExistence type="inferred from homology"/>
<organism evidence="4 5">
    <name type="scientific">Digitaria exilis</name>
    <dbReference type="NCBI Taxonomy" id="1010633"/>
    <lineage>
        <taxon>Eukaryota</taxon>
        <taxon>Viridiplantae</taxon>
        <taxon>Streptophyta</taxon>
        <taxon>Embryophyta</taxon>
        <taxon>Tracheophyta</taxon>
        <taxon>Spermatophyta</taxon>
        <taxon>Magnoliopsida</taxon>
        <taxon>Liliopsida</taxon>
        <taxon>Poales</taxon>
        <taxon>Poaceae</taxon>
        <taxon>PACMAD clade</taxon>
        <taxon>Panicoideae</taxon>
        <taxon>Panicodae</taxon>
        <taxon>Paniceae</taxon>
        <taxon>Anthephorinae</taxon>
        <taxon>Digitaria</taxon>
    </lineage>
</organism>
<evidence type="ECO:0000256" key="3">
    <source>
        <dbReference type="ARBA" id="ARBA00022963"/>
    </source>
</evidence>
<keyword evidence="5" id="KW-1185">Reference proteome</keyword>
<keyword evidence="3" id="KW-0443">Lipid metabolism</keyword>
<keyword evidence="3" id="KW-0442">Lipid degradation</keyword>
<dbReference type="EMBL" id="JACEFO010001997">
    <property type="protein sequence ID" value="KAF8689756.1"/>
    <property type="molecule type" value="Genomic_DNA"/>
</dbReference>
<dbReference type="InterPro" id="IPR051058">
    <property type="entry name" value="GDSL_Est/Lipase"/>
</dbReference>
<gene>
    <name evidence="4" type="ORF">HU200_041674</name>
</gene>
<comment type="similarity">
    <text evidence="1">Belongs to the 'GDSL' lipolytic enzyme family.</text>
</comment>
<dbReference type="PANTHER" id="PTHR45648:SF104">
    <property type="entry name" value="OS02G0292600 PROTEIN"/>
    <property type="match status" value="1"/>
</dbReference>
<dbReference type="AlphaFoldDB" id="A0A835EJ06"/>
<evidence type="ECO:0000256" key="1">
    <source>
        <dbReference type="ARBA" id="ARBA00008668"/>
    </source>
</evidence>
<keyword evidence="2" id="KW-0378">Hydrolase</keyword>
<dbReference type="InterPro" id="IPR001087">
    <property type="entry name" value="GDSL"/>
</dbReference>
<comment type="caution">
    <text evidence="4">The sequence shown here is derived from an EMBL/GenBank/DDBJ whole genome shotgun (WGS) entry which is preliminary data.</text>
</comment>
<name>A0A835EJ06_9POAL</name>
<dbReference type="PANTHER" id="PTHR45648">
    <property type="entry name" value="GDSL LIPASE/ACYLHYDROLASE FAMILY PROTEIN (AFU_ORTHOLOGUE AFUA_4G14700)"/>
    <property type="match status" value="1"/>
</dbReference>